<dbReference type="KEGG" id="vg:80540541"/>
<dbReference type="Proteomes" id="UP001161669">
    <property type="component" value="Segment"/>
</dbReference>
<organism evidence="1 2">
    <name type="scientific">Acanthamoeba castellanii medusavirus J1</name>
    <dbReference type="NCBI Taxonomy" id="3114988"/>
    <lineage>
        <taxon>Viruses</taxon>
        <taxon>Varidnaviria</taxon>
        <taxon>Bamfordvirae</taxon>
        <taxon>Nucleocytoviricota</taxon>
        <taxon>Megaviricetes</taxon>
        <taxon>Mamonoviridae</taxon>
        <taxon>Medusavirus</taxon>
        <taxon>Medusavirus medusae</taxon>
    </lineage>
</organism>
<accession>A0A3T1CWK4</accession>
<proteinExistence type="predicted"/>
<protein>
    <submittedName>
        <fullName evidence="1">Uncharacterized protein</fullName>
    </submittedName>
</protein>
<evidence type="ECO:0000313" key="2">
    <source>
        <dbReference type="Proteomes" id="UP001161669"/>
    </source>
</evidence>
<keyword evidence="2" id="KW-1185">Reference proteome</keyword>
<sequence>MFDPADLRALTCLVAVEEPKADGRPWHVRISNRGDAAVNRLNANTSADAAMQAFDALFLRFDDYEYICSAVPMIESMFSSVDVAWYYALGMMGSHFLDHGYDWDGTRFVSPDGTISCEFFQQ</sequence>
<name>A0A3T1CWK4_9VIRU</name>
<reference evidence="2" key="1">
    <citation type="journal article" date="2019" name="J. Virol.">
        <title>Medusavirus, a novel large DNA virus discovered from hot spring water.</title>
        <authorList>
            <person name="Yoshikawa G."/>
            <person name="Blanc-Mathieu R."/>
            <person name="Song C."/>
            <person name="Kayama Y."/>
            <person name="Mochizuki T."/>
            <person name="Murata K."/>
            <person name="Ogata H."/>
            <person name="Takemura M."/>
        </authorList>
    </citation>
    <scope>NUCLEOTIDE SEQUENCE [LARGE SCALE GENOMIC DNA]</scope>
</reference>
<evidence type="ECO:0000313" key="1">
    <source>
        <dbReference type="EMBL" id="BBI30189.1"/>
    </source>
</evidence>
<dbReference type="EMBL" id="AP018495">
    <property type="protein sequence ID" value="BBI30189.1"/>
    <property type="molecule type" value="Genomic_DNA"/>
</dbReference>